<gene>
    <name evidence="1" type="ORF">CWI39_0360p0010</name>
</gene>
<sequence length="76" mass="9074">MLELFIEPHLLIKLDNMCLQKEDLMTKNTKDMLLKKCELFESAELKGFSFEIYIRNRMLADFLMELFVFLLLPLIS</sequence>
<protein>
    <submittedName>
        <fullName evidence="1">Uncharacterized protein</fullName>
    </submittedName>
</protein>
<accession>A0A4Q9LJC7</accession>
<organism evidence="1 2">
    <name type="scientific">Hamiltosporidium magnivora</name>
    <dbReference type="NCBI Taxonomy" id="148818"/>
    <lineage>
        <taxon>Eukaryota</taxon>
        <taxon>Fungi</taxon>
        <taxon>Fungi incertae sedis</taxon>
        <taxon>Microsporidia</taxon>
        <taxon>Dubosqiidae</taxon>
        <taxon>Hamiltosporidium</taxon>
    </lineage>
</organism>
<dbReference type="Proteomes" id="UP000293045">
    <property type="component" value="Unassembled WGS sequence"/>
</dbReference>
<evidence type="ECO:0000313" key="2">
    <source>
        <dbReference type="Proteomes" id="UP000293045"/>
    </source>
</evidence>
<dbReference type="VEuPathDB" id="MicrosporidiaDB:CWI39_0360p0010"/>
<dbReference type="EMBL" id="PIXR01000360">
    <property type="protein sequence ID" value="TBU07160.1"/>
    <property type="molecule type" value="Genomic_DNA"/>
</dbReference>
<name>A0A4Q9LJC7_9MICR</name>
<reference evidence="1 2" key="1">
    <citation type="submission" date="2017-12" db="EMBL/GenBank/DDBJ databases">
        <authorList>
            <person name="Pombert J.-F."/>
            <person name="Haag K.L."/>
            <person name="Ebert D."/>
        </authorList>
    </citation>
    <scope>NUCLEOTIDE SEQUENCE [LARGE SCALE GENOMIC DNA]</scope>
    <source>
        <strain evidence="1">IL-BN-2</strain>
    </source>
</reference>
<evidence type="ECO:0000313" key="1">
    <source>
        <dbReference type="EMBL" id="TBU07160.1"/>
    </source>
</evidence>
<proteinExistence type="predicted"/>
<dbReference type="AlphaFoldDB" id="A0A4Q9LJC7"/>
<comment type="caution">
    <text evidence="1">The sequence shown here is derived from an EMBL/GenBank/DDBJ whole genome shotgun (WGS) entry which is preliminary data.</text>
</comment>